<dbReference type="PANTHER" id="PTHR19211">
    <property type="entry name" value="ATP-BINDING TRANSPORT PROTEIN-RELATED"/>
    <property type="match status" value="1"/>
</dbReference>
<feature type="domain" description="ABC transporter" evidence="5">
    <location>
        <begin position="592"/>
        <end position="809"/>
    </location>
</feature>
<keyword evidence="2" id="KW-0547">Nucleotide-binding</keyword>
<evidence type="ECO:0000313" key="7">
    <source>
        <dbReference type="Proteomes" id="UP000193719"/>
    </source>
</evidence>
<evidence type="ECO:0000256" key="1">
    <source>
        <dbReference type="ARBA" id="ARBA00022737"/>
    </source>
</evidence>
<dbReference type="SMART" id="SM00382">
    <property type="entry name" value="AAA"/>
    <property type="match status" value="2"/>
</dbReference>
<reference evidence="6 7" key="2">
    <citation type="submission" date="2016-08" db="EMBL/GenBank/DDBJ databases">
        <title>Pervasive Adenine N6-methylation of Active Genes in Fungi.</title>
        <authorList>
            <consortium name="DOE Joint Genome Institute"/>
            <person name="Mondo S.J."/>
            <person name="Dannebaum R.O."/>
            <person name="Kuo R.C."/>
            <person name="Labutti K."/>
            <person name="Haridas S."/>
            <person name="Kuo A."/>
            <person name="Salamov A."/>
            <person name="Ahrendt S.R."/>
            <person name="Lipzen A."/>
            <person name="Sullivan W."/>
            <person name="Andreopoulos W.B."/>
            <person name="Clum A."/>
            <person name="Lindquist E."/>
            <person name="Daum C."/>
            <person name="Ramamoorthy G.K."/>
            <person name="Gryganskyi A."/>
            <person name="Culley D."/>
            <person name="Magnuson J.K."/>
            <person name="James T.Y."/>
            <person name="O'Malley M.A."/>
            <person name="Stajich J.E."/>
            <person name="Spatafora J.W."/>
            <person name="Visel A."/>
            <person name="Grigoriev I.V."/>
        </authorList>
    </citation>
    <scope>NUCLEOTIDE SEQUENCE [LARGE SCALE GENOMIC DNA]</scope>
    <source>
        <strain evidence="7">finn</strain>
    </source>
</reference>
<dbReference type="GO" id="GO:0005524">
    <property type="term" value="F:ATP binding"/>
    <property type="evidence" value="ECO:0007669"/>
    <property type="project" value="UniProtKB-KW"/>
</dbReference>
<dbReference type="STRING" id="1754191.A0A1Y1UWN3"/>
<evidence type="ECO:0000256" key="3">
    <source>
        <dbReference type="ARBA" id="ARBA00022840"/>
    </source>
</evidence>
<dbReference type="FunFam" id="3.40.50.300:FF:000011">
    <property type="entry name" value="Putative ABC transporter ATP-binding component"/>
    <property type="match status" value="1"/>
</dbReference>
<gene>
    <name evidence="6" type="ORF">BCR36DRAFT_416343</name>
</gene>
<organism evidence="6 7">
    <name type="scientific">Piromyces finnis</name>
    <dbReference type="NCBI Taxonomy" id="1754191"/>
    <lineage>
        <taxon>Eukaryota</taxon>
        <taxon>Fungi</taxon>
        <taxon>Fungi incertae sedis</taxon>
        <taxon>Chytridiomycota</taxon>
        <taxon>Chytridiomycota incertae sedis</taxon>
        <taxon>Neocallimastigomycetes</taxon>
        <taxon>Neocallimastigales</taxon>
        <taxon>Neocallimastigaceae</taxon>
        <taxon>Piromyces</taxon>
    </lineage>
</organism>
<dbReference type="InterPro" id="IPR027417">
    <property type="entry name" value="P-loop_NTPase"/>
</dbReference>
<dbReference type="Gene3D" id="3.40.50.300">
    <property type="entry name" value="P-loop containing nucleotide triphosphate hydrolases"/>
    <property type="match status" value="2"/>
</dbReference>
<dbReference type="Proteomes" id="UP000193719">
    <property type="component" value="Unassembled WGS sequence"/>
</dbReference>
<protein>
    <submittedName>
        <fullName evidence="6">p-loop containing nucleoside triphosphate hydrolase protein</fullName>
    </submittedName>
</protein>
<reference evidence="6 7" key="1">
    <citation type="submission" date="2016-08" db="EMBL/GenBank/DDBJ databases">
        <title>Genomes of anaerobic fungi encode conserved fungal cellulosomes for biomass hydrolysis.</title>
        <authorList>
            <consortium name="DOE Joint Genome Institute"/>
            <person name="Haitjema C.H."/>
            <person name="Gilmore S.P."/>
            <person name="Henske J.K."/>
            <person name="Solomon K.V."/>
            <person name="De Groot R."/>
            <person name="Kuo A."/>
            <person name="Mondo S.J."/>
            <person name="Salamov A.A."/>
            <person name="Labutti K."/>
            <person name="Zhao Z."/>
            <person name="Chiniquy J."/>
            <person name="Barry K."/>
            <person name="Brewer H.M."/>
            <person name="Purvine S.O."/>
            <person name="Wright A.T."/>
            <person name="Boxma B."/>
            <person name="Van Alen T."/>
            <person name="Hackstein J.H."/>
            <person name="Baker S.E."/>
            <person name="Grigoriev I.V."/>
            <person name="O'Malley M.A."/>
        </authorList>
    </citation>
    <scope>NUCLEOTIDE SEQUENCE [LARGE SCALE GENOMIC DNA]</scope>
    <source>
        <strain evidence="7">finn</strain>
    </source>
</reference>
<keyword evidence="7" id="KW-1185">Reference proteome</keyword>
<dbReference type="OrthoDB" id="2110130at2759"/>
<dbReference type="InterPro" id="IPR003593">
    <property type="entry name" value="AAA+_ATPase"/>
</dbReference>
<evidence type="ECO:0000259" key="5">
    <source>
        <dbReference type="PROSITE" id="PS50893"/>
    </source>
</evidence>
<evidence type="ECO:0000313" key="6">
    <source>
        <dbReference type="EMBL" id="ORX42036.1"/>
    </source>
</evidence>
<evidence type="ECO:0000256" key="4">
    <source>
        <dbReference type="SAM" id="MobiDB-lite"/>
    </source>
</evidence>
<dbReference type="CDD" id="cd03221">
    <property type="entry name" value="ABCF_EF-3"/>
    <property type="match status" value="1"/>
</dbReference>
<sequence length="809" mass="93161">MKCSKFLTILSENYPNACLSEEELQYISTVFDDDNIQLEDIKEVTEDFLKNAGMTDTETEKFYSLLQEQLGFSQDNISQVQEVEMNSLEKNISNWSINSDVLNINKTQEISKAPISKKKQRERRRRERTKTRSTNSEKDDNNDSENEYDALKCINAFSQVSRYHTETIDSYAKDIDLKDLNILVGDRELLTDANLKLYQGVHYGLIGQNGIGKSTLLKAIGYKLIIGFPEQVQTHYVEQLENVNLEMSVIDTILESDKKAERIKKEHKLLQEAVEGGNTQSIVKTVLQIKYDRLCSALEDQEKVFKRRSRERAKVARAKYFVIEEQVKEAEKNLTKKYSHDEEQQLVLEGTEMLNDLYIELDLIDADALYAKASKILSGLGFSEEWQKGPMKNLSGGWRIRASLAQALFLEPFILLLDEPTNHLDFPAIIWLENYLKSLTDTTLVIVSHDRAFLNEVVDEIIVFKNKTLRYFSGNYDIYEQAYEEEKIHKLKQKELIDKKKQSLQQNIQKNLQMARKSGDDKKLAQAASRKKKLLDRTGIERNAHGHRFKVSKDMVGYYFTHRAEVQIEIDNTVVHWNIPEPDILRNKDSILKVQNLSYKYSDDLPWILKNISLNIELGDKVGIMGSNGEGKSTFVSLISGRFNPVDGTILHHPQAKIGCFEQHDVEKLVNTYKNLNCIQYLSKLCPDAESQDLYNLMGSFGISGSLGQNPIYTLSGGQVVRLIMASIFYNKPHFIILDEPTNHLDTETIEVMIENLKKFSGSVIIVSHDQYFVDQIAERVYYLRKQRFHKLEGGVKEYIKIVKKDIKM</sequence>
<comment type="caution">
    <text evidence="6">The sequence shown here is derived from an EMBL/GenBank/DDBJ whole genome shotgun (WGS) entry which is preliminary data.</text>
</comment>
<keyword evidence="6" id="KW-0378">Hydrolase</keyword>
<feature type="domain" description="ABC transporter" evidence="5">
    <location>
        <begin position="175"/>
        <end position="491"/>
    </location>
</feature>
<dbReference type="InterPro" id="IPR003439">
    <property type="entry name" value="ABC_transporter-like_ATP-bd"/>
</dbReference>
<keyword evidence="1" id="KW-0677">Repeat</keyword>
<accession>A0A1Y1UWN3</accession>
<dbReference type="PROSITE" id="PS50893">
    <property type="entry name" value="ABC_TRANSPORTER_2"/>
    <property type="match status" value="2"/>
</dbReference>
<name>A0A1Y1UWN3_9FUNG</name>
<dbReference type="SUPFAM" id="SSF52540">
    <property type="entry name" value="P-loop containing nucleoside triphosphate hydrolases"/>
    <property type="match status" value="2"/>
</dbReference>
<evidence type="ECO:0000256" key="2">
    <source>
        <dbReference type="ARBA" id="ARBA00022741"/>
    </source>
</evidence>
<proteinExistence type="predicted"/>
<dbReference type="Pfam" id="PF00005">
    <property type="entry name" value="ABC_tran"/>
    <property type="match status" value="2"/>
</dbReference>
<dbReference type="PANTHER" id="PTHR19211:SF129">
    <property type="entry name" value="ABC TRANSPORTER ATP-BINDING PROTEIN"/>
    <property type="match status" value="1"/>
</dbReference>
<dbReference type="InterPro" id="IPR050611">
    <property type="entry name" value="ABCF"/>
</dbReference>
<feature type="compositionally biased region" description="Basic residues" evidence="4">
    <location>
        <begin position="115"/>
        <end position="131"/>
    </location>
</feature>
<keyword evidence="3" id="KW-0067">ATP-binding</keyword>
<dbReference type="GO" id="GO:0016887">
    <property type="term" value="F:ATP hydrolysis activity"/>
    <property type="evidence" value="ECO:0007669"/>
    <property type="project" value="InterPro"/>
</dbReference>
<dbReference type="AlphaFoldDB" id="A0A1Y1UWN3"/>
<dbReference type="EMBL" id="MCFH01000072">
    <property type="protein sequence ID" value="ORX42036.1"/>
    <property type="molecule type" value="Genomic_DNA"/>
</dbReference>
<feature type="region of interest" description="Disordered" evidence="4">
    <location>
        <begin position="112"/>
        <end position="145"/>
    </location>
</feature>